<dbReference type="SUPFAM" id="SSF54637">
    <property type="entry name" value="Thioesterase/thiol ester dehydrase-isomerase"/>
    <property type="match status" value="1"/>
</dbReference>
<protein>
    <submittedName>
        <fullName evidence="1">Tol-Pal system-associated acyl-CoA thioesterase</fullName>
    </submittedName>
</protein>
<sequence length="32" mass="3645">MDTTPATVQPDIIRVRVYWEDTDAAGIVYYAN</sequence>
<proteinExistence type="predicted"/>
<reference evidence="1 2" key="1">
    <citation type="journal article" date="2018" name="Nat. Biotechnol.">
        <title>A standardized bacterial taxonomy based on genome phylogeny substantially revises the tree of life.</title>
        <authorList>
            <person name="Parks D.H."/>
            <person name="Chuvochina M."/>
            <person name="Waite D.W."/>
            <person name="Rinke C."/>
            <person name="Skarshewski A."/>
            <person name="Chaumeil P.A."/>
            <person name="Hugenholtz P."/>
        </authorList>
    </citation>
    <scope>NUCLEOTIDE SEQUENCE [LARGE SCALE GENOMIC DNA]</scope>
    <source>
        <strain evidence="1">UBA8739</strain>
    </source>
</reference>
<dbReference type="AlphaFoldDB" id="A0A3B9IPK2"/>
<gene>
    <name evidence="1" type="ORF">DCK97_20105</name>
</gene>
<feature type="non-terminal residue" evidence="1">
    <location>
        <position position="32"/>
    </location>
</feature>
<dbReference type="Gene3D" id="3.10.129.10">
    <property type="entry name" value="Hotdog Thioesterase"/>
    <property type="match status" value="1"/>
</dbReference>
<accession>A0A3B9IPK2</accession>
<name>A0A3B9IPK2_9PROT</name>
<dbReference type="EMBL" id="DMAI01000328">
    <property type="protein sequence ID" value="HAE49725.1"/>
    <property type="molecule type" value="Genomic_DNA"/>
</dbReference>
<evidence type="ECO:0000313" key="2">
    <source>
        <dbReference type="Proteomes" id="UP000257706"/>
    </source>
</evidence>
<evidence type="ECO:0000313" key="1">
    <source>
        <dbReference type="EMBL" id="HAE49725.1"/>
    </source>
</evidence>
<comment type="caution">
    <text evidence="1">The sequence shown here is derived from an EMBL/GenBank/DDBJ whole genome shotgun (WGS) entry which is preliminary data.</text>
</comment>
<dbReference type="Proteomes" id="UP000257706">
    <property type="component" value="Unassembled WGS sequence"/>
</dbReference>
<dbReference type="InterPro" id="IPR029069">
    <property type="entry name" value="HotDog_dom_sf"/>
</dbReference>
<organism evidence="1 2">
    <name type="scientific">Tistrella mobilis</name>
    <dbReference type="NCBI Taxonomy" id="171437"/>
    <lineage>
        <taxon>Bacteria</taxon>
        <taxon>Pseudomonadati</taxon>
        <taxon>Pseudomonadota</taxon>
        <taxon>Alphaproteobacteria</taxon>
        <taxon>Geminicoccales</taxon>
        <taxon>Geminicoccaceae</taxon>
        <taxon>Tistrella</taxon>
    </lineage>
</organism>